<keyword evidence="3" id="KW-1185">Reference proteome</keyword>
<organism evidence="2 3">
    <name type="scientific">Clarias magur</name>
    <name type="common">Asian catfish</name>
    <name type="synonym">Macropteronotus magur</name>
    <dbReference type="NCBI Taxonomy" id="1594786"/>
    <lineage>
        <taxon>Eukaryota</taxon>
        <taxon>Metazoa</taxon>
        <taxon>Chordata</taxon>
        <taxon>Craniata</taxon>
        <taxon>Vertebrata</taxon>
        <taxon>Euteleostomi</taxon>
        <taxon>Actinopterygii</taxon>
        <taxon>Neopterygii</taxon>
        <taxon>Teleostei</taxon>
        <taxon>Ostariophysi</taxon>
        <taxon>Siluriformes</taxon>
        <taxon>Clariidae</taxon>
        <taxon>Clarias</taxon>
    </lineage>
</organism>
<feature type="compositionally biased region" description="Acidic residues" evidence="1">
    <location>
        <begin position="42"/>
        <end position="53"/>
    </location>
</feature>
<evidence type="ECO:0000313" key="2">
    <source>
        <dbReference type="EMBL" id="KAF5891544.1"/>
    </source>
</evidence>
<dbReference type="Proteomes" id="UP000727407">
    <property type="component" value="Unassembled WGS sequence"/>
</dbReference>
<protein>
    <submittedName>
        <fullName evidence="2">Uncharacterized protein</fullName>
    </submittedName>
</protein>
<feature type="non-terminal residue" evidence="2">
    <location>
        <position position="53"/>
    </location>
</feature>
<evidence type="ECO:0000313" key="3">
    <source>
        <dbReference type="Proteomes" id="UP000727407"/>
    </source>
</evidence>
<sequence length="53" mass="5925">PSLEERVQLMEHTSSETSPTEEEPFPQLTITPSLEGYGGPLLDEEDMNFETVS</sequence>
<evidence type="ECO:0000256" key="1">
    <source>
        <dbReference type="SAM" id="MobiDB-lite"/>
    </source>
</evidence>
<name>A0A8J4TJ94_CLAMG</name>
<proteinExistence type="predicted"/>
<comment type="caution">
    <text evidence="2">The sequence shown here is derived from an EMBL/GenBank/DDBJ whole genome shotgun (WGS) entry which is preliminary data.</text>
</comment>
<gene>
    <name evidence="2" type="ORF">DAT39_018754</name>
</gene>
<dbReference type="EMBL" id="QNUK01000574">
    <property type="protein sequence ID" value="KAF5891544.1"/>
    <property type="molecule type" value="Genomic_DNA"/>
</dbReference>
<feature type="non-terminal residue" evidence="2">
    <location>
        <position position="1"/>
    </location>
</feature>
<dbReference type="AlphaFoldDB" id="A0A8J4TJ94"/>
<feature type="region of interest" description="Disordered" evidence="1">
    <location>
        <begin position="1"/>
        <end position="53"/>
    </location>
</feature>
<accession>A0A8J4TJ94</accession>
<reference evidence="2" key="1">
    <citation type="submission" date="2020-07" db="EMBL/GenBank/DDBJ databases">
        <title>Clarias magur genome sequencing, assembly and annotation.</title>
        <authorList>
            <person name="Kushwaha B."/>
            <person name="Kumar R."/>
            <person name="Das P."/>
            <person name="Joshi C.G."/>
            <person name="Kumar D."/>
            <person name="Nagpure N.S."/>
            <person name="Pandey M."/>
            <person name="Agarwal S."/>
            <person name="Srivastava S."/>
            <person name="Singh M."/>
            <person name="Sahoo L."/>
            <person name="Jayasankar P."/>
            <person name="Meher P.K."/>
            <person name="Koringa P.G."/>
            <person name="Iquebal M.A."/>
            <person name="Das S.P."/>
            <person name="Bit A."/>
            <person name="Patnaik S."/>
            <person name="Patel N."/>
            <person name="Shah T.M."/>
            <person name="Hinsu A."/>
            <person name="Jena J.K."/>
        </authorList>
    </citation>
    <scope>NUCLEOTIDE SEQUENCE</scope>
    <source>
        <strain evidence="2">CIFAMagur01</strain>
        <tissue evidence="2">Testis</tissue>
    </source>
</reference>